<feature type="domain" description="Cas12f1-like TNB" evidence="2">
    <location>
        <begin position="6"/>
        <end position="27"/>
    </location>
</feature>
<reference evidence="3 4" key="1">
    <citation type="submission" date="2009-01" db="EMBL/GenBank/DDBJ databases">
        <authorList>
            <person name="Fulton L."/>
            <person name="Clifton S."/>
            <person name="Fulton B."/>
            <person name="Xu J."/>
            <person name="Minx P."/>
            <person name="Pepin K.H."/>
            <person name="Johnson M."/>
            <person name="Bhonagiri V."/>
            <person name="Nash W.E."/>
            <person name="Mardis E.R."/>
            <person name="Wilson R.K."/>
        </authorList>
    </citation>
    <scope>NUCLEOTIDE SEQUENCE [LARGE SCALE GENOMIC DNA]</scope>
    <source>
        <strain evidence="3 4">DSM 3353</strain>
    </source>
</reference>
<evidence type="ECO:0000256" key="1">
    <source>
        <dbReference type="ARBA" id="ARBA00023125"/>
    </source>
</evidence>
<dbReference type="GO" id="GO:0003677">
    <property type="term" value="F:DNA binding"/>
    <property type="evidence" value="ECO:0007669"/>
    <property type="project" value="UniProtKB-KW"/>
</dbReference>
<gene>
    <name evidence="3" type="ORF">EUBHAL_01239</name>
</gene>
<evidence type="ECO:0000259" key="2">
    <source>
        <dbReference type="Pfam" id="PF07282"/>
    </source>
</evidence>
<dbReference type="Pfam" id="PF07282">
    <property type="entry name" value="Cas12f1-like_TNB"/>
    <property type="match status" value="1"/>
</dbReference>
<dbReference type="EMBL" id="ACEP01000062">
    <property type="protein sequence ID" value="EEG36907.1"/>
    <property type="molecule type" value="Genomic_DNA"/>
</dbReference>
<feature type="non-terminal residue" evidence="3">
    <location>
        <position position="1"/>
    </location>
</feature>
<evidence type="ECO:0000313" key="4">
    <source>
        <dbReference type="Proteomes" id="UP000003174"/>
    </source>
</evidence>
<dbReference type="RefSeq" id="WP_005346098.1">
    <property type="nucleotide sequence ID" value="NZ_ACEP01000062.1"/>
</dbReference>
<organism evidence="3 4">
    <name type="scientific">Anaerobutyricum hallii DSM 3353</name>
    <dbReference type="NCBI Taxonomy" id="411469"/>
    <lineage>
        <taxon>Bacteria</taxon>
        <taxon>Bacillati</taxon>
        <taxon>Bacillota</taxon>
        <taxon>Clostridia</taxon>
        <taxon>Lachnospirales</taxon>
        <taxon>Lachnospiraceae</taxon>
        <taxon>Anaerobutyricum</taxon>
    </lineage>
</organism>
<dbReference type="InterPro" id="IPR010095">
    <property type="entry name" value="Cas12f1-like_TNB"/>
</dbReference>
<proteinExistence type="predicted"/>
<protein>
    <recommendedName>
        <fullName evidence="2">Cas12f1-like TNB domain-containing protein</fullName>
    </recommendedName>
</protein>
<name>C0EV01_9FIRM</name>
<evidence type="ECO:0000313" key="3">
    <source>
        <dbReference type="EMBL" id="EEG36907.1"/>
    </source>
</evidence>
<comment type="caution">
    <text evidence="3">The sequence shown here is derived from an EMBL/GenBank/DDBJ whole genome shotgun (WGS) entry which is preliminary data.</text>
</comment>
<dbReference type="AlphaFoldDB" id="C0EV01"/>
<accession>C0EV01</accession>
<dbReference type="eggNOG" id="COG0675">
    <property type="taxonomic scope" value="Bacteria"/>
</dbReference>
<reference evidence="3 4" key="2">
    <citation type="submission" date="2009-02" db="EMBL/GenBank/DDBJ databases">
        <title>Draft genome sequence of Eubacterium hallii (DSM 3353).</title>
        <authorList>
            <person name="Sudarsanam P."/>
            <person name="Ley R."/>
            <person name="Guruge J."/>
            <person name="Turnbaugh P.J."/>
            <person name="Mahowald M."/>
            <person name="Liep D."/>
            <person name="Gordon J."/>
        </authorList>
    </citation>
    <scope>NUCLEOTIDE SEQUENCE [LARGE SCALE GENOMIC DNA]</scope>
    <source>
        <strain evidence="3 4">DSM 3353</strain>
    </source>
</reference>
<sequence>KDLALREWDCPQCGNHHDRDVNAAVNIRNEGMRLVNA</sequence>
<keyword evidence="1" id="KW-0238">DNA-binding</keyword>
<dbReference type="Proteomes" id="UP000003174">
    <property type="component" value="Unassembled WGS sequence"/>
</dbReference>